<evidence type="ECO:0000256" key="4">
    <source>
        <dbReference type="ARBA" id="ARBA00022692"/>
    </source>
</evidence>
<dbReference type="Gene3D" id="2.40.170.20">
    <property type="entry name" value="TonB-dependent receptor, beta-barrel domain"/>
    <property type="match status" value="1"/>
</dbReference>
<dbReference type="SUPFAM" id="SSF49464">
    <property type="entry name" value="Carboxypeptidase regulatory domain-like"/>
    <property type="match status" value="1"/>
</dbReference>
<name>A0A926XWA3_9BACT</name>
<evidence type="ECO:0000259" key="11">
    <source>
        <dbReference type="Pfam" id="PF00593"/>
    </source>
</evidence>
<feature type="domain" description="TonB-dependent receptor-like beta-barrel" evidence="11">
    <location>
        <begin position="432"/>
        <end position="987"/>
    </location>
</feature>
<dbReference type="AlphaFoldDB" id="A0A926XWA3"/>
<evidence type="ECO:0000256" key="5">
    <source>
        <dbReference type="ARBA" id="ARBA00023077"/>
    </source>
</evidence>
<dbReference type="SUPFAM" id="SSF56935">
    <property type="entry name" value="Porins"/>
    <property type="match status" value="1"/>
</dbReference>
<comment type="similarity">
    <text evidence="8 9">Belongs to the TonB-dependent receptor family.</text>
</comment>
<dbReference type="InterPro" id="IPR036942">
    <property type="entry name" value="Beta-barrel_TonB_sf"/>
</dbReference>
<keyword evidence="5 9" id="KW-0798">TonB box</keyword>
<dbReference type="EMBL" id="JACWZY010000007">
    <property type="protein sequence ID" value="MBD2701215.1"/>
    <property type="molecule type" value="Genomic_DNA"/>
</dbReference>
<gene>
    <name evidence="13" type="ORF">IC229_11250</name>
</gene>
<sequence length="1032" mass="113134">MSKLLRIILPLLFLVTQVSYAQTRTVTGRVSTSDDNSGLPGVSITVKGRTVGTLTNASGDYSISVDNDATLVYSFIGFSTIEERVGDRSTINVKLATDVRNLNEVVVTGYGQQIKRDLTGNIAKVRPADIQDQPVTTFDQAIQGKAAGVQVNAGSGKLGQAVRINIRGQSSVSASNQPLYVVDGIPITTENLSINSAQTNPLADINPLDIESIDILKDASAAAIYGSRAANGVILITTKKGKAGRTNVNFGAQYGASTPTNNVRFMNAEEYVGFYRRAAANRDRISQIDPADPDSYSTYIEDFFNAQSLGTFGTQNQVDTKWGDLAFQDAPFQQYDLNLNGGNEKTSFYISGQLLDQKGVLIGNALNRYTGRINIDHQVSSRIKVGVNTSISRTLNKRIAGDRQFDNPLQLNALVPLTPSTDPETGLETGTPPGDATIPLYYNPRINLGNTKFNTTVYRSISSIYGQLQIMKGLTFRSEFGLDVLNQQEERYWNSKTARNSSAPQGLGQNRYNRVDNYNTNNFFTYTTQLGRNVIDATLGMSYQQSERNVNFIEGRDFPSDAYQQIASAAVKSDGTSTQSNYRFLSYFARANYKLSDRYLVGLSARIDGSSRFGRNSRYGFFPAVSAGWVLTEEEFLKNNNSISFLKLRASYGRTGNAEILTAGNLSVENFPQLGLFTGDAKYAGLPGQRPSQLANPDLKWETTDQVDVGIDFGFLNNRINGEIDYYQKLTSGLLLSVNVPGTSGFATQFRNVGNLENKGFEFVLNTENLVGAFRWTTSLNFATNRNKITNLQGQVIEGGFQAMSRAVEGQPLGVFFTREYAGVNPANGDALWYKNTTAADGTVDRTTTNTYNQAERVIIGNALPKWTGGITNTFSYKGLSLTVFFNGIFGNKINFFGVGQYSSANGIYEDNQTADQLAAWTSANPNTNVPEARFYRANGSQASSRYIQDGSFVRLRTATLAYNLPKSLINRVKLNSVRLFLTGQNLFTFTKYTGWDPEVNADDTVTNIAQGYDFYSSPQARTITGGINIGF</sequence>
<keyword evidence="14" id="KW-1185">Reference proteome</keyword>
<evidence type="ECO:0000256" key="7">
    <source>
        <dbReference type="ARBA" id="ARBA00023237"/>
    </source>
</evidence>
<keyword evidence="7 8" id="KW-0998">Cell outer membrane</keyword>
<evidence type="ECO:0000313" key="14">
    <source>
        <dbReference type="Proteomes" id="UP000598820"/>
    </source>
</evidence>
<dbReference type="InterPro" id="IPR000531">
    <property type="entry name" value="Beta-barrel_TonB"/>
</dbReference>
<evidence type="ECO:0000259" key="12">
    <source>
        <dbReference type="Pfam" id="PF07715"/>
    </source>
</evidence>
<dbReference type="RefSeq" id="WP_190887065.1">
    <property type="nucleotide sequence ID" value="NZ_JACWZY010000007.1"/>
</dbReference>
<dbReference type="Pfam" id="PF07715">
    <property type="entry name" value="Plug"/>
    <property type="match status" value="1"/>
</dbReference>
<reference evidence="13" key="1">
    <citation type="submission" date="2020-09" db="EMBL/GenBank/DDBJ databases">
        <authorList>
            <person name="Kim M.K."/>
        </authorList>
    </citation>
    <scope>NUCLEOTIDE SEQUENCE</scope>
    <source>
        <strain evidence="13">BT702</strain>
    </source>
</reference>
<dbReference type="GO" id="GO:0009279">
    <property type="term" value="C:cell outer membrane"/>
    <property type="evidence" value="ECO:0007669"/>
    <property type="project" value="UniProtKB-SubCell"/>
</dbReference>
<dbReference type="NCBIfam" id="TIGR04057">
    <property type="entry name" value="SusC_RagA_signa"/>
    <property type="match status" value="1"/>
</dbReference>
<dbReference type="InterPro" id="IPR039426">
    <property type="entry name" value="TonB-dep_rcpt-like"/>
</dbReference>
<keyword evidence="10" id="KW-0732">Signal</keyword>
<dbReference type="InterPro" id="IPR037066">
    <property type="entry name" value="Plug_dom_sf"/>
</dbReference>
<dbReference type="InterPro" id="IPR008969">
    <property type="entry name" value="CarboxyPept-like_regulatory"/>
</dbReference>
<evidence type="ECO:0000313" key="13">
    <source>
        <dbReference type="EMBL" id="MBD2701215.1"/>
    </source>
</evidence>
<dbReference type="Pfam" id="PF13715">
    <property type="entry name" value="CarbopepD_reg_2"/>
    <property type="match status" value="1"/>
</dbReference>
<keyword evidence="13" id="KW-0675">Receptor</keyword>
<evidence type="ECO:0000256" key="3">
    <source>
        <dbReference type="ARBA" id="ARBA00022452"/>
    </source>
</evidence>
<dbReference type="InterPro" id="IPR012910">
    <property type="entry name" value="Plug_dom"/>
</dbReference>
<keyword evidence="6 8" id="KW-0472">Membrane</keyword>
<keyword evidence="4 8" id="KW-0812">Transmembrane</keyword>
<dbReference type="NCBIfam" id="TIGR04056">
    <property type="entry name" value="OMP_RagA_SusC"/>
    <property type="match status" value="1"/>
</dbReference>
<evidence type="ECO:0000256" key="10">
    <source>
        <dbReference type="SAM" id="SignalP"/>
    </source>
</evidence>
<organism evidence="13 14">
    <name type="scientific">Spirosoma profusum</name>
    <dbReference type="NCBI Taxonomy" id="2771354"/>
    <lineage>
        <taxon>Bacteria</taxon>
        <taxon>Pseudomonadati</taxon>
        <taxon>Bacteroidota</taxon>
        <taxon>Cytophagia</taxon>
        <taxon>Cytophagales</taxon>
        <taxon>Cytophagaceae</taxon>
        <taxon>Spirosoma</taxon>
    </lineage>
</organism>
<evidence type="ECO:0000256" key="9">
    <source>
        <dbReference type="RuleBase" id="RU003357"/>
    </source>
</evidence>
<comment type="subcellular location">
    <subcellularLocation>
        <location evidence="1 8">Cell outer membrane</location>
        <topology evidence="1 8">Multi-pass membrane protein</topology>
    </subcellularLocation>
</comment>
<feature type="domain" description="TonB-dependent receptor plug" evidence="12">
    <location>
        <begin position="115"/>
        <end position="233"/>
    </location>
</feature>
<dbReference type="InterPro" id="IPR023996">
    <property type="entry name" value="TonB-dep_OMP_SusC/RagA"/>
</dbReference>
<dbReference type="PROSITE" id="PS52016">
    <property type="entry name" value="TONB_DEPENDENT_REC_3"/>
    <property type="match status" value="1"/>
</dbReference>
<evidence type="ECO:0000256" key="8">
    <source>
        <dbReference type="PROSITE-ProRule" id="PRU01360"/>
    </source>
</evidence>
<accession>A0A926XWA3</accession>
<proteinExistence type="inferred from homology"/>
<dbReference type="InterPro" id="IPR023997">
    <property type="entry name" value="TonB-dep_OMP_SusC/RagA_CS"/>
</dbReference>
<dbReference type="Pfam" id="PF00593">
    <property type="entry name" value="TonB_dep_Rec_b-barrel"/>
    <property type="match status" value="1"/>
</dbReference>
<keyword evidence="3 8" id="KW-1134">Transmembrane beta strand</keyword>
<evidence type="ECO:0000256" key="2">
    <source>
        <dbReference type="ARBA" id="ARBA00022448"/>
    </source>
</evidence>
<comment type="caution">
    <text evidence="13">The sequence shown here is derived from an EMBL/GenBank/DDBJ whole genome shotgun (WGS) entry which is preliminary data.</text>
</comment>
<dbReference type="Proteomes" id="UP000598820">
    <property type="component" value="Unassembled WGS sequence"/>
</dbReference>
<keyword evidence="2 8" id="KW-0813">Transport</keyword>
<evidence type="ECO:0000256" key="1">
    <source>
        <dbReference type="ARBA" id="ARBA00004571"/>
    </source>
</evidence>
<feature type="signal peptide" evidence="10">
    <location>
        <begin position="1"/>
        <end position="21"/>
    </location>
</feature>
<dbReference type="Gene3D" id="2.170.130.10">
    <property type="entry name" value="TonB-dependent receptor, plug domain"/>
    <property type="match status" value="1"/>
</dbReference>
<dbReference type="FunFam" id="2.170.130.10:FF:000008">
    <property type="entry name" value="SusC/RagA family TonB-linked outer membrane protein"/>
    <property type="match status" value="1"/>
</dbReference>
<protein>
    <submittedName>
        <fullName evidence="13">TonB-dependent receptor</fullName>
    </submittedName>
</protein>
<evidence type="ECO:0000256" key="6">
    <source>
        <dbReference type="ARBA" id="ARBA00023136"/>
    </source>
</evidence>
<feature type="chain" id="PRO_5037410950" evidence="10">
    <location>
        <begin position="22"/>
        <end position="1032"/>
    </location>
</feature>